<sequence>MCFVNGAVHWLGYRERNNGEYSVVFLGFDLSAEEFFEINFSKSSSSLGPFDLLVMKYGESSIAVTTNRIVVELWVMKEYASGMIFMKLTSGQIIICQKLFGESSVARQSG</sequence>
<proteinExistence type="predicted"/>
<gene>
    <name evidence="1" type="ORF">V6N11_031195</name>
</gene>
<accession>A0ABR2AGW6</accession>
<evidence type="ECO:0000313" key="2">
    <source>
        <dbReference type="Proteomes" id="UP001396334"/>
    </source>
</evidence>
<dbReference type="EMBL" id="JBBPBN010000254">
    <property type="protein sequence ID" value="KAK8492206.1"/>
    <property type="molecule type" value="Genomic_DNA"/>
</dbReference>
<evidence type="ECO:0008006" key="3">
    <source>
        <dbReference type="Google" id="ProtNLM"/>
    </source>
</evidence>
<name>A0ABR2AGW6_9ROSI</name>
<protein>
    <recommendedName>
        <fullName evidence="3">F-box associated domain-containing protein</fullName>
    </recommendedName>
</protein>
<comment type="caution">
    <text evidence="1">The sequence shown here is derived from an EMBL/GenBank/DDBJ whole genome shotgun (WGS) entry which is preliminary data.</text>
</comment>
<evidence type="ECO:0000313" key="1">
    <source>
        <dbReference type="EMBL" id="KAK8492206.1"/>
    </source>
</evidence>
<organism evidence="1 2">
    <name type="scientific">Hibiscus sabdariffa</name>
    <name type="common">roselle</name>
    <dbReference type="NCBI Taxonomy" id="183260"/>
    <lineage>
        <taxon>Eukaryota</taxon>
        <taxon>Viridiplantae</taxon>
        <taxon>Streptophyta</taxon>
        <taxon>Embryophyta</taxon>
        <taxon>Tracheophyta</taxon>
        <taxon>Spermatophyta</taxon>
        <taxon>Magnoliopsida</taxon>
        <taxon>eudicotyledons</taxon>
        <taxon>Gunneridae</taxon>
        <taxon>Pentapetalae</taxon>
        <taxon>rosids</taxon>
        <taxon>malvids</taxon>
        <taxon>Malvales</taxon>
        <taxon>Malvaceae</taxon>
        <taxon>Malvoideae</taxon>
        <taxon>Hibiscus</taxon>
    </lineage>
</organism>
<dbReference type="Proteomes" id="UP001396334">
    <property type="component" value="Unassembled WGS sequence"/>
</dbReference>
<reference evidence="1 2" key="1">
    <citation type="journal article" date="2024" name="G3 (Bethesda)">
        <title>Genome assembly of Hibiscus sabdariffa L. provides insights into metabolisms of medicinal natural products.</title>
        <authorList>
            <person name="Kim T."/>
        </authorList>
    </citation>
    <scope>NUCLEOTIDE SEQUENCE [LARGE SCALE GENOMIC DNA]</scope>
    <source>
        <strain evidence="1">TK-2024</strain>
        <tissue evidence="1">Old leaves</tissue>
    </source>
</reference>
<keyword evidence="2" id="KW-1185">Reference proteome</keyword>